<dbReference type="EMBL" id="HBUE01077509">
    <property type="protein sequence ID" value="CAG6475908.1"/>
    <property type="molecule type" value="Transcribed_RNA"/>
</dbReference>
<feature type="transmembrane region" description="Helical" evidence="2">
    <location>
        <begin position="6"/>
        <end position="31"/>
    </location>
</feature>
<sequence>MGFAIIGFICSIGFLVGSDIIVIIACIWAIMAVGEAAPPFLEVDASARRDLERDRDRLRLRRLLDLDRRFRRGLLEALSRLLERRRDRLRSSRRGALRPMSSSSSDKDRRR</sequence>
<evidence type="ECO:0000313" key="3">
    <source>
        <dbReference type="EMBL" id="CAG6475908.1"/>
    </source>
</evidence>
<evidence type="ECO:0000256" key="2">
    <source>
        <dbReference type="SAM" id="Phobius"/>
    </source>
</evidence>
<keyword evidence="2" id="KW-0472">Membrane</keyword>
<organism evidence="3">
    <name type="scientific">Culex pipiens</name>
    <name type="common">House mosquito</name>
    <dbReference type="NCBI Taxonomy" id="7175"/>
    <lineage>
        <taxon>Eukaryota</taxon>
        <taxon>Metazoa</taxon>
        <taxon>Ecdysozoa</taxon>
        <taxon>Arthropoda</taxon>
        <taxon>Hexapoda</taxon>
        <taxon>Insecta</taxon>
        <taxon>Pterygota</taxon>
        <taxon>Neoptera</taxon>
        <taxon>Endopterygota</taxon>
        <taxon>Diptera</taxon>
        <taxon>Nematocera</taxon>
        <taxon>Culicoidea</taxon>
        <taxon>Culicidae</taxon>
        <taxon>Culicinae</taxon>
        <taxon>Culicini</taxon>
        <taxon>Culex</taxon>
        <taxon>Culex</taxon>
    </lineage>
</organism>
<reference evidence="3" key="1">
    <citation type="submission" date="2021-05" db="EMBL/GenBank/DDBJ databases">
        <authorList>
            <person name="Alioto T."/>
            <person name="Alioto T."/>
            <person name="Gomez Garrido J."/>
        </authorList>
    </citation>
    <scope>NUCLEOTIDE SEQUENCE</scope>
</reference>
<accession>A0A8D8BK58</accession>
<feature type="region of interest" description="Disordered" evidence="1">
    <location>
        <begin position="89"/>
        <end position="111"/>
    </location>
</feature>
<proteinExistence type="predicted"/>
<dbReference type="AlphaFoldDB" id="A0A8D8BK58"/>
<evidence type="ECO:0000256" key="1">
    <source>
        <dbReference type="SAM" id="MobiDB-lite"/>
    </source>
</evidence>
<keyword evidence="2" id="KW-0812">Transmembrane</keyword>
<keyword evidence="2" id="KW-1133">Transmembrane helix</keyword>
<protein>
    <submittedName>
        <fullName evidence="3">(northern house mosquito) hypothetical protein</fullName>
    </submittedName>
</protein>
<name>A0A8D8BK58_CULPI</name>